<evidence type="ECO:0000259" key="1">
    <source>
        <dbReference type="Pfam" id="PF21208"/>
    </source>
</evidence>
<dbReference type="InterPro" id="IPR049393">
    <property type="entry name" value="eEFSec_III"/>
</dbReference>
<evidence type="ECO:0000313" key="3">
    <source>
        <dbReference type="Proteomes" id="UP000078200"/>
    </source>
</evidence>
<dbReference type="STRING" id="7395.A0A1A9VMD3"/>
<dbReference type="EnsemblMetazoa" id="GAUT041565-RA">
    <property type="protein sequence ID" value="GAUT041565-PA"/>
    <property type="gene ID" value="GAUT041565"/>
</dbReference>
<sequence>MARITLFKSLTNQRESNINEEYEYIDEIGPSEIQPTQNECSIFTLSEFERPVFAISNAIQIASKLDLDAHSKCLESWKSYETYKCFHEIIQNDSNIIHNRQAFPNQETITEVLEEDVEAVLNGITKQRTLQLPAIPADKVLIPQGVVLQARENESRCRCRGCRSRNGTKIRTRCQQCLIPYCMRHLISHCDKCSGVNLKSDGPGIQNKIT</sequence>
<dbReference type="Proteomes" id="UP000078200">
    <property type="component" value="Unassembled WGS sequence"/>
</dbReference>
<accession>A0A1A9VMD3</accession>
<dbReference type="Pfam" id="PF21208">
    <property type="entry name" value="euk_SelB_III"/>
    <property type="match status" value="1"/>
</dbReference>
<name>A0A1A9VMD3_GLOAU</name>
<keyword evidence="3" id="KW-1185">Reference proteome</keyword>
<proteinExistence type="predicted"/>
<dbReference type="VEuPathDB" id="VectorBase:GAUT041565"/>
<organism evidence="2 3">
    <name type="scientific">Glossina austeni</name>
    <name type="common">Savannah tsetse fly</name>
    <dbReference type="NCBI Taxonomy" id="7395"/>
    <lineage>
        <taxon>Eukaryota</taxon>
        <taxon>Metazoa</taxon>
        <taxon>Ecdysozoa</taxon>
        <taxon>Arthropoda</taxon>
        <taxon>Hexapoda</taxon>
        <taxon>Insecta</taxon>
        <taxon>Pterygota</taxon>
        <taxon>Neoptera</taxon>
        <taxon>Endopterygota</taxon>
        <taxon>Diptera</taxon>
        <taxon>Brachycera</taxon>
        <taxon>Muscomorpha</taxon>
        <taxon>Hippoboscoidea</taxon>
        <taxon>Glossinidae</taxon>
        <taxon>Glossina</taxon>
    </lineage>
</organism>
<evidence type="ECO:0000313" key="2">
    <source>
        <dbReference type="EnsemblMetazoa" id="GAUT041565-PA"/>
    </source>
</evidence>
<reference evidence="2" key="1">
    <citation type="submission" date="2020-05" db="UniProtKB">
        <authorList>
            <consortium name="EnsemblMetazoa"/>
        </authorList>
    </citation>
    <scope>IDENTIFICATION</scope>
    <source>
        <strain evidence="2">TTRI</strain>
    </source>
</reference>
<dbReference type="AlphaFoldDB" id="A0A1A9VMD3"/>
<protein>
    <recommendedName>
        <fullName evidence="1">Selenocysteine-specific elongation factor 3rd domain-containing protein</fullName>
    </recommendedName>
</protein>
<feature type="domain" description="Selenocysteine-specific elongation factor 3rd" evidence="1">
    <location>
        <begin position="6"/>
        <end position="72"/>
    </location>
</feature>